<reference evidence="1 2" key="1">
    <citation type="submission" date="2016-10" db="EMBL/GenBank/DDBJ databases">
        <authorList>
            <person name="de Groot N.N."/>
        </authorList>
    </citation>
    <scope>NUCLEOTIDE SEQUENCE [LARGE SCALE GENOMIC DNA]</scope>
    <source>
        <strain evidence="1 2">CGMCC 4.5598</strain>
    </source>
</reference>
<accession>A0A1I0C3I4</accession>
<dbReference type="Proteomes" id="UP000199361">
    <property type="component" value="Unassembled WGS sequence"/>
</dbReference>
<protein>
    <recommendedName>
        <fullName evidence="3">Restriction endonuclease</fullName>
    </recommendedName>
</protein>
<dbReference type="STRING" id="568860.SAMN05421811_102161"/>
<organism evidence="1 2">
    <name type="scientific">Nonomuraea wenchangensis</name>
    <dbReference type="NCBI Taxonomy" id="568860"/>
    <lineage>
        <taxon>Bacteria</taxon>
        <taxon>Bacillati</taxon>
        <taxon>Actinomycetota</taxon>
        <taxon>Actinomycetes</taxon>
        <taxon>Streptosporangiales</taxon>
        <taxon>Streptosporangiaceae</taxon>
        <taxon>Nonomuraea</taxon>
    </lineage>
</organism>
<keyword evidence="2" id="KW-1185">Reference proteome</keyword>
<dbReference type="OrthoDB" id="2989189at2"/>
<dbReference type="RefSeq" id="WP_091077565.1">
    <property type="nucleotide sequence ID" value="NZ_FOHX01000002.1"/>
</dbReference>
<evidence type="ECO:0000313" key="1">
    <source>
        <dbReference type="EMBL" id="SET14007.1"/>
    </source>
</evidence>
<dbReference type="EMBL" id="FOHX01000002">
    <property type="protein sequence ID" value="SET14007.1"/>
    <property type="molecule type" value="Genomic_DNA"/>
</dbReference>
<gene>
    <name evidence="1" type="ORF">SAMN05421811_102161</name>
</gene>
<dbReference type="AlphaFoldDB" id="A0A1I0C3I4"/>
<sequence length="182" mass="20160">MDDRSDSQVEQIAALLRERNTVDEKIAAIIQRPMTAGHLGGWIAARVFGIELEKSAVTAVDGRFTAGPLHGRTVNVKWYLKREGLVDMNERAALDYYLVLTGPASPAASSRGSVRPWCIESVYLFDVRQVQAELRARGVRIGTASSVRAAQWAAAEIYPRASNPMLLLRPEQAELLRLFALR</sequence>
<evidence type="ECO:0000313" key="2">
    <source>
        <dbReference type="Proteomes" id="UP000199361"/>
    </source>
</evidence>
<name>A0A1I0C3I4_9ACTN</name>
<proteinExistence type="predicted"/>
<evidence type="ECO:0008006" key="3">
    <source>
        <dbReference type="Google" id="ProtNLM"/>
    </source>
</evidence>